<dbReference type="GeneID" id="84816373"/>
<protein>
    <submittedName>
        <fullName evidence="2">Thiamine transporter protein</fullName>
    </submittedName>
</protein>
<feature type="transmembrane region" description="Helical" evidence="1">
    <location>
        <begin position="156"/>
        <end position="176"/>
    </location>
</feature>
<dbReference type="Proteomes" id="UP000019050">
    <property type="component" value="Unassembled WGS sequence"/>
</dbReference>
<organism evidence="2 3">
    <name type="scientific">Abiotrophia defectiva ATCC 49176</name>
    <dbReference type="NCBI Taxonomy" id="592010"/>
    <lineage>
        <taxon>Bacteria</taxon>
        <taxon>Bacillati</taxon>
        <taxon>Bacillota</taxon>
        <taxon>Bacilli</taxon>
        <taxon>Lactobacillales</taxon>
        <taxon>Aerococcaceae</taxon>
        <taxon>Abiotrophia</taxon>
    </lineage>
</organism>
<evidence type="ECO:0000256" key="1">
    <source>
        <dbReference type="SAM" id="Phobius"/>
    </source>
</evidence>
<dbReference type="HOGENOM" id="CLU_1399810_0_0_9"/>
<feature type="transmembrane region" description="Helical" evidence="1">
    <location>
        <begin position="9"/>
        <end position="26"/>
    </location>
</feature>
<keyword evidence="3" id="KW-1185">Reference proteome</keyword>
<feature type="transmembrane region" description="Helical" evidence="1">
    <location>
        <begin position="32"/>
        <end position="48"/>
    </location>
</feature>
<dbReference type="STRING" id="592010.GCWU000182_000208"/>
<proteinExistence type="predicted"/>
<keyword evidence="1" id="KW-1133">Transmembrane helix</keyword>
<dbReference type="InterPro" id="IPR012651">
    <property type="entry name" value="Thia_Transptr_ThiT"/>
</dbReference>
<keyword evidence="1" id="KW-0812">Transmembrane</keyword>
<dbReference type="eggNOG" id="COG3859">
    <property type="taxonomic scope" value="Bacteria"/>
</dbReference>
<dbReference type="AlphaFoldDB" id="W1Q5G6"/>
<dbReference type="Pfam" id="PF09515">
    <property type="entry name" value="Thia_YuaJ"/>
    <property type="match status" value="1"/>
</dbReference>
<evidence type="ECO:0000313" key="3">
    <source>
        <dbReference type="Proteomes" id="UP000019050"/>
    </source>
</evidence>
<comment type="caution">
    <text evidence="2">The sequence shown here is derived from an EMBL/GenBank/DDBJ whole genome shotgun (WGS) entry which is preliminary data.</text>
</comment>
<accession>W1Q5G6</accession>
<reference evidence="2" key="1">
    <citation type="submission" date="2013-06" db="EMBL/GenBank/DDBJ databases">
        <authorList>
            <person name="Weinstock G."/>
            <person name="Sodergren E."/>
            <person name="Clifton S."/>
            <person name="Fulton L."/>
            <person name="Fulton B."/>
            <person name="Courtney L."/>
            <person name="Fronick C."/>
            <person name="Harrison M."/>
            <person name="Strong C."/>
            <person name="Farmer C."/>
            <person name="Delahaunty K."/>
            <person name="Markovic C."/>
            <person name="Hall O."/>
            <person name="Minx P."/>
            <person name="Tomlinson C."/>
            <person name="Mitreva M."/>
            <person name="Nelson J."/>
            <person name="Hou S."/>
            <person name="Wollam A."/>
            <person name="Pepin K.H."/>
            <person name="Johnson M."/>
            <person name="Bhonagiri V."/>
            <person name="Nash W.E."/>
            <person name="Warren W."/>
            <person name="Chinwalla A."/>
            <person name="Mardis E.R."/>
            <person name="Wilson R.K."/>
        </authorList>
    </citation>
    <scope>NUCLEOTIDE SEQUENCE [LARGE SCALE GENOMIC DNA]</scope>
    <source>
        <strain evidence="2">ATCC 49176</strain>
    </source>
</reference>
<sequence>MNKHTVRRLRDVLLAIVLSLAISIAWLKLGELPLHTALVVLPLIWVGLRHGGANAVVSGVVVGLITGAIAGHFGDIVSTALIDVLPYTAAGLAGFFAKYTQKTLNNRRYSSTYLNMGTASLLVVASFLAIKVGMLWLMQQEIPFTWGTAALAGLEAWALAFVILVVLARTNVEAIIPKRSRYLTRREVSRLLND</sequence>
<dbReference type="GO" id="GO:0015234">
    <property type="term" value="F:thiamine transmembrane transporter activity"/>
    <property type="evidence" value="ECO:0007669"/>
    <property type="project" value="InterPro"/>
</dbReference>
<keyword evidence="1" id="KW-0472">Membrane</keyword>
<gene>
    <name evidence="2" type="ORF">GCWU000182_000208</name>
</gene>
<dbReference type="OrthoDB" id="2166942at2"/>
<dbReference type="EMBL" id="ACIN03000001">
    <property type="protein sequence ID" value="ESK66518.1"/>
    <property type="molecule type" value="Genomic_DNA"/>
</dbReference>
<feature type="transmembrane region" description="Helical" evidence="1">
    <location>
        <begin position="55"/>
        <end position="74"/>
    </location>
</feature>
<name>W1Q5G6_ABIDE</name>
<dbReference type="Gene3D" id="1.10.1760.20">
    <property type="match status" value="1"/>
</dbReference>
<evidence type="ECO:0000313" key="2">
    <source>
        <dbReference type="EMBL" id="ESK66518.1"/>
    </source>
</evidence>
<feature type="transmembrane region" description="Helical" evidence="1">
    <location>
        <begin position="80"/>
        <end position="100"/>
    </location>
</feature>
<dbReference type="RefSeq" id="WP_023390866.1">
    <property type="nucleotide sequence ID" value="NZ_KI535340.1"/>
</dbReference>
<feature type="transmembrane region" description="Helical" evidence="1">
    <location>
        <begin position="112"/>
        <end position="136"/>
    </location>
</feature>
<dbReference type="GO" id="GO:0005886">
    <property type="term" value="C:plasma membrane"/>
    <property type="evidence" value="ECO:0007669"/>
    <property type="project" value="InterPro"/>
</dbReference>